<dbReference type="Proteomes" id="UP000677436">
    <property type="component" value="Chromosome"/>
</dbReference>
<name>A0A8D5ZP12_9BACL</name>
<dbReference type="RefSeq" id="WP_212772861.1">
    <property type="nucleotide sequence ID" value="NZ_AP024601.1"/>
</dbReference>
<dbReference type="GO" id="GO:0008448">
    <property type="term" value="F:N-acetylglucosamine-6-phosphate deacetylase activity"/>
    <property type="evidence" value="ECO:0007669"/>
    <property type="project" value="InterPro"/>
</dbReference>
<feature type="binding site" evidence="7">
    <location>
        <position position="123"/>
    </location>
    <ligand>
        <name>Zn(2+)</name>
        <dbReference type="ChEBI" id="CHEBI:29105"/>
    </ligand>
</feature>
<dbReference type="KEGG" id="pabs:JIR001_23150"/>
<feature type="binding site" evidence="6">
    <location>
        <begin position="306"/>
        <end position="308"/>
    </location>
    <ligand>
        <name>substrate</name>
    </ligand>
</feature>
<dbReference type="InterPro" id="IPR006680">
    <property type="entry name" value="Amidohydro-rel"/>
</dbReference>
<evidence type="ECO:0000256" key="5">
    <source>
        <dbReference type="PIRSR" id="PIRSR038994-1"/>
    </source>
</evidence>
<gene>
    <name evidence="9" type="primary">nagA-2</name>
    <name evidence="9" type="ORF">JIR001_23150</name>
</gene>
<evidence type="ECO:0000256" key="4">
    <source>
        <dbReference type="PIRNR" id="PIRNR038994"/>
    </source>
</evidence>
<feature type="binding site" evidence="6">
    <location>
        <position position="247"/>
    </location>
    <ligand>
        <name>substrate</name>
    </ligand>
</feature>
<feature type="binding site" evidence="7">
    <location>
        <position position="212"/>
    </location>
    <ligand>
        <name>Zn(2+)</name>
        <dbReference type="ChEBI" id="CHEBI:29105"/>
    </ligand>
</feature>
<organism evidence="9 10">
    <name type="scientific">Polycladomyces abyssicola</name>
    <dbReference type="NCBI Taxonomy" id="1125966"/>
    <lineage>
        <taxon>Bacteria</taxon>
        <taxon>Bacillati</taxon>
        <taxon>Bacillota</taxon>
        <taxon>Bacilli</taxon>
        <taxon>Bacillales</taxon>
        <taxon>Thermoactinomycetaceae</taxon>
        <taxon>Polycladomyces</taxon>
    </lineage>
</organism>
<dbReference type="Pfam" id="PF01979">
    <property type="entry name" value="Amidohydro_1"/>
    <property type="match status" value="1"/>
</dbReference>
<dbReference type="InterPro" id="IPR003764">
    <property type="entry name" value="GlcNAc_6-P_deAcase"/>
</dbReference>
<reference evidence="9" key="2">
    <citation type="journal article" date="2021" name="Microbiol. Resour. Announc.">
        <title>Complete Genome Sequence of Polycladomyces abyssicola JIR-001T, Isolated from Hemipelagic Sediment in Deep Seawater.</title>
        <authorList>
            <person name="Tsubouchi T."/>
            <person name="Kaneko Y."/>
        </authorList>
    </citation>
    <scope>NUCLEOTIDE SEQUENCE</scope>
    <source>
        <strain evidence="9">JIR-001</strain>
    </source>
</reference>
<evidence type="ECO:0000256" key="3">
    <source>
        <dbReference type="ARBA" id="ARBA00022801"/>
    </source>
</evidence>
<keyword evidence="2 7" id="KW-0479">Metal-binding</keyword>
<evidence type="ECO:0000256" key="1">
    <source>
        <dbReference type="ARBA" id="ARBA00010716"/>
    </source>
</evidence>
<sequence>MTCHIIEGKDWQTGKPIRLKIREGRIYEVVEPEKVSDDAPLVAPGLIDLQVNGYKGLDVNAPLFNTNDIRQLTASLWETGVTTFFPTVITNSEKAITRSLRTLARACREDAMVDASVGGIHLEGPFVSPEDGPRGAHDRKWVRPPDWETFCRWQEAAEGRIRLITLSPEWPDSSRFIERCVASGVKVAIGHTAATPKQIREAVAAGATWSTHWGNGAHVMLPRHPNYLWEQLAADELWTSFIADGHHLPDAVIRVILRVKREKAVLVSDVVALGGMPPGQYRTPVGGEVVLTPDNRLHLAHDERLLAGSACPLIEAVSRLVVRGLTPLETAWWMASVSPARYLGWSVDGKWRVGDSPDIVQVMWGDEGKRLTVHSTYKRGQLVFRHDL</sequence>
<evidence type="ECO:0000256" key="7">
    <source>
        <dbReference type="PIRSR" id="PIRSR038994-3"/>
    </source>
</evidence>
<feature type="binding site" evidence="7">
    <location>
        <position position="191"/>
    </location>
    <ligand>
        <name>Zn(2+)</name>
        <dbReference type="ChEBI" id="CHEBI:29105"/>
    </ligand>
</feature>
<dbReference type="GO" id="GO:0046872">
    <property type="term" value="F:metal ion binding"/>
    <property type="evidence" value="ECO:0007669"/>
    <property type="project" value="UniProtKB-KW"/>
</dbReference>
<dbReference type="GO" id="GO:0006046">
    <property type="term" value="P:N-acetylglucosamine catabolic process"/>
    <property type="evidence" value="ECO:0007669"/>
    <property type="project" value="TreeGrafter"/>
</dbReference>
<protein>
    <submittedName>
        <fullName evidence="9">N-acetylglucosamine-6-phosphate deacetylase</fullName>
    </submittedName>
</protein>
<dbReference type="InterPro" id="IPR032466">
    <property type="entry name" value="Metal_Hydrolase"/>
</dbReference>
<evidence type="ECO:0000256" key="6">
    <source>
        <dbReference type="PIRSR" id="PIRSR038994-2"/>
    </source>
</evidence>
<dbReference type="Gene3D" id="3.20.20.140">
    <property type="entry name" value="Metal-dependent hydrolases"/>
    <property type="match status" value="1"/>
</dbReference>
<dbReference type="SUPFAM" id="SSF51556">
    <property type="entry name" value="Metallo-dependent hydrolases"/>
    <property type="match status" value="1"/>
</dbReference>
<proteinExistence type="inferred from homology"/>
<evidence type="ECO:0000313" key="9">
    <source>
        <dbReference type="EMBL" id="BCU82532.1"/>
    </source>
</evidence>
<dbReference type="AlphaFoldDB" id="A0A8D5ZP12"/>
<evidence type="ECO:0000313" key="10">
    <source>
        <dbReference type="Proteomes" id="UP000677436"/>
    </source>
</evidence>
<dbReference type="PANTHER" id="PTHR11113:SF14">
    <property type="entry name" value="N-ACETYLGLUCOSAMINE-6-PHOSPHATE DEACETYLASE"/>
    <property type="match status" value="1"/>
</dbReference>
<feature type="binding site" evidence="6">
    <location>
        <position position="136"/>
    </location>
    <ligand>
        <name>substrate</name>
    </ligand>
</feature>
<evidence type="ECO:0000256" key="2">
    <source>
        <dbReference type="ARBA" id="ARBA00022723"/>
    </source>
</evidence>
<dbReference type="PIRSF" id="PIRSF038994">
    <property type="entry name" value="NagA"/>
    <property type="match status" value="1"/>
</dbReference>
<keyword evidence="3 4" id="KW-0378">Hydrolase</keyword>
<dbReference type="PANTHER" id="PTHR11113">
    <property type="entry name" value="N-ACETYLGLUCOSAMINE-6-PHOSPHATE DEACETYLASE"/>
    <property type="match status" value="1"/>
</dbReference>
<reference evidence="9" key="1">
    <citation type="journal article" date="2013" name="Int. J. Syst. Evol. Microbiol.">
        <title>Polycladomyces abyssicola gen. nov., sp. nov., a thermophilic filamentous bacterium isolated from hemipelagic sediment.</title>
        <authorList>
            <person name="Tsubouchi T."/>
            <person name="Shimane Y."/>
            <person name="Mori K."/>
            <person name="Usui K."/>
            <person name="Hiraki T."/>
            <person name="Tame A."/>
            <person name="Uematsu K."/>
            <person name="Maruyama T."/>
            <person name="Hatada Y."/>
        </authorList>
    </citation>
    <scope>NUCLEOTIDE SEQUENCE</scope>
    <source>
        <strain evidence="9">JIR-001</strain>
    </source>
</reference>
<keyword evidence="10" id="KW-1185">Reference proteome</keyword>
<comment type="similarity">
    <text evidence="1 4">Belongs to the metallo-dependent hydrolases superfamily. NagA family.</text>
</comment>
<dbReference type="EMBL" id="AP024601">
    <property type="protein sequence ID" value="BCU82532.1"/>
    <property type="molecule type" value="Genomic_DNA"/>
</dbReference>
<feature type="active site" description="Proton donor/acceptor" evidence="5">
    <location>
        <position position="269"/>
    </location>
</feature>
<feature type="domain" description="Amidohydrolase-related" evidence="8">
    <location>
        <begin position="42"/>
        <end position="383"/>
    </location>
</feature>
<comment type="cofactor">
    <cofactor evidence="7">
        <name>a divalent metal cation</name>
        <dbReference type="ChEBI" id="CHEBI:60240"/>
    </cofactor>
    <text evidence="7">Binds 1 divalent metal cation per subunit.</text>
</comment>
<feature type="binding site" evidence="6">
    <location>
        <begin position="215"/>
        <end position="216"/>
    </location>
    <ligand>
        <name>substrate</name>
    </ligand>
</feature>
<keyword evidence="4" id="KW-0119">Carbohydrate metabolism</keyword>
<evidence type="ECO:0000259" key="8">
    <source>
        <dbReference type="Pfam" id="PF01979"/>
    </source>
</evidence>
<accession>A0A8D5ZP12</accession>
<feature type="binding site" evidence="6">
    <location>
        <position position="223"/>
    </location>
    <ligand>
        <name>substrate</name>
    </ligand>
</feature>